<organism evidence="1 2">
    <name type="scientific">Fusarium duplospermum</name>
    <dbReference type="NCBI Taxonomy" id="1325734"/>
    <lineage>
        <taxon>Eukaryota</taxon>
        <taxon>Fungi</taxon>
        <taxon>Dikarya</taxon>
        <taxon>Ascomycota</taxon>
        <taxon>Pezizomycotina</taxon>
        <taxon>Sordariomycetes</taxon>
        <taxon>Hypocreomycetidae</taxon>
        <taxon>Hypocreales</taxon>
        <taxon>Nectriaceae</taxon>
        <taxon>Fusarium</taxon>
        <taxon>Fusarium solani species complex</taxon>
    </lineage>
</organism>
<proteinExistence type="predicted"/>
<protein>
    <submittedName>
        <fullName evidence="1">Uncharacterized protein</fullName>
    </submittedName>
</protein>
<reference evidence="1 2" key="1">
    <citation type="submission" date="2017-06" db="EMBL/GenBank/DDBJ databases">
        <title>Comparative genomic analysis of Ambrosia Fusariam Clade fungi.</title>
        <authorList>
            <person name="Stajich J.E."/>
            <person name="Carrillo J."/>
            <person name="Kijimoto T."/>
            <person name="Eskalen A."/>
            <person name="O'Donnell K."/>
            <person name="Kasson M."/>
        </authorList>
    </citation>
    <scope>NUCLEOTIDE SEQUENCE [LARGE SCALE GENOMIC DNA]</scope>
    <source>
        <strain evidence="1 2">NRRL62584</strain>
    </source>
</reference>
<dbReference type="EMBL" id="NKCI01000313">
    <property type="protein sequence ID" value="RSL43749.1"/>
    <property type="molecule type" value="Genomic_DNA"/>
</dbReference>
<dbReference type="AlphaFoldDB" id="A0A428NSL2"/>
<evidence type="ECO:0000313" key="2">
    <source>
        <dbReference type="Proteomes" id="UP000288168"/>
    </source>
</evidence>
<comment type="caution">
    <text evidence="1">The sequence shown here is derived from an EMBL/GenBank/DDBJ whole genome shotgun (WGS) entry which is preliminary data.</text>
</comment>
<dbReference type="Proteomes" id="UP000288168">
    <property type="component" value="Unassembled WGS sequence"/>
</dbReference>
<accession>A0A428NSL2</accession>
<name>A0A428NSL2_9HYPO</name>
<keyword evidence="2" id="KW-1185">Reference proteome</keyword>
<sequence length="88" mass="10141">MHNVEYRHDIPDVEAVPVSKYEKQAVYKAISDSKQYDSLDGLRKFVANLGLLVEDGYFDLDEKLSINPLFPEVTPKKVRDVLTVWKSK</sequence>
<gene>
    <name evidence="1" type="ORF">CEP54_014952</name>
</gene>
<evidence type="ECO:0000313" key="1">
    <source>
        <dbReference type="EMBL" id="RSL43749.1"/>
    </source>
</evidence>